<dbReference type="InterPro" id="IPR009908">
    <property type="entry name" value="Methylamine_util_MauE"/>
</dbReference>
<dbReference type="EMBL" id="RFFG01000049">
    <property type="protein sequence ID" value="RMI40813.1"/>
    <property type="molecule type" value="Genomic_DNA"/>
</dbReference>
<keyword evidence="8" id="KW-1185">Reference proteome</keyword>
<feature type="transmembrane region" description="Helical" evidence="5">
    <location>
        <begin position="48"/>
        <end position="67"/>
    </location>
</feature>
<evidence type="ECO:0000256" key="5">
    <source>
        <dbReference type="SAM" id="Phobius"/>
    </source>
</evidence>
<evidence type="ECO:0000313" key="7">
    <source>
        <dbReference type="EMBL" id="RMI40813.1"/>
    </source>
</evidence>
<dbReference type="RefSeq" id="WP_122196910.1">
    <property type="nucleotide sequence ID" value="NZ_JBHSKC010000005.1"/>
</dbReference>
<sequence length="175" mass="17043">MAGLAALTGTAAVPLVLVLSLAGHLRGRSLAAALRAQAAVPSRLAPPVASLAVTAEVGVLGVLLLGLALRRTDLAHAALAAATALFVLYAAYAAYVTRTRPVRVPCGCGGDLSTPMSAWVVARAAGLAVLALGGALASPPPLGGATASGIVAGAALGVLLWVLPRAMDVSEGSLG</sequence>
<evidence type="ECO:0000256" key="3">
    <source>
        <dbReference type="ARBA" id="ARBA00022989"/>
    </source>
</evidence>
<reference evidence="7 8" key="1">
    <citation type="submission" date="2018-10" db="EMBL/GenBank/DDBJ databases">
        <title>Isolation from soil.</title>
        <authorList>
            <person name="Hu J."/>
        </authorList>
    </citation>
    <scope>NUCLEOTIDE SEQUENCE [LARGE SCALE GENOMIC DNA]</scope>
    <source>
        <strain evidence="7 8">NEAU-Ht49</strain>
    </source>
</reference>
<dbReference type="GO" id="GO:0016020">
    <property type="term" value="C:membrane"/>
    <property type="evidence" value="ECO:0007669"/>
    <property type="project" value="UniProtKB-SubCell"/>
</dbReference>
<dbReference type="GO" id="GO:0030416">
    <property type="term" value="P:methylamine metabolic process"/>
    <property type="evidence" value="ECO:0007669"/>
    <property type="project" value="InterPro"/>
</dbReference>
<keyword evidence="3 5" id="KW-1133">Transmembrane helix</keyword>
<keyword evidence="2 5" id="KW-0812">Transmembrane</keyword>
<gene>
    <name evidence="7" type="ORF">EBO15_25205</name>
</gene>
<feature type="domain" description="Methylamine utilisation protein MauE" evidence="6">
    <location>
        <begin position="10"/>
        <end position="136"/>
    </location>
</feature>
<feature type="transmembrane region" description="Helical" evidence="5">
    <location>
        <begin position="74"/>
        <end position="96"/>
    </location>
</feature>
<dbReference type="Proteomes" id="UP000282674">
    <property type="component" value="Unassembled WGS sequence"/>
</dbReference>
<keyword evidence="4 5" id="KW-0472">Membrane</keyword>
<evidence type="ECO:0000256" key="1">
    <source>
        <dbReference type="ARBA" id="ARBA00004141"/>
    </source>
</evidence>
<feature type="transmembrane region" description="Helical" evidence="5">
    <location>
        <begin position="144"/>
        <end position="163"/>
    </location>
</feature>
<feature type="transmembrane region" description="Helical" evidence="5">
    <location>
        <begin position="116"/>
        <end position="137"/>
    </location>
</feature>
<name>A0A3M2LW88_9ACTN</name>
<dbReference type="Pfam" id="PF07291">
    <property type="entry name" value="MauE"/>
    <property type="match status" value="1"/>
</dbReference>
<accession>A0A3M2LW88</accession>
<evidence type="ECO:0000256" key="2">
    <source>
        <dbReference type="ARBA" id="ARBA00022692"/>
    </source>
</evidence>
<dbReference type="AlphaFoldDB" id="A0A3M2LW88"/>
<evidence type="ECO:0000259" key="6">
    <source>
        <dbReference type="Pfam" id="PF07291"/>
    </source>
</evidence>
<organism evidence="7 8">
    <name type="scientific">Actinomadura harenae</name>
    <dbReference type="NCBI Taxonomy" id="2483351"/>
    <lineage>
        <taxon>Bacteria</taxon>
        <taxon>Bacillati</taxon>
        <taxon>Actinomycetota</taxon>
        <taxon>Actinomycetes</taxon>
        <taxon>Streptosporangiales</taxon>
        <taxon>Thermomonosporaceae</taxon>
        <taxon>Actinomadura</taxon>
    </lineage>
</organism>
<comment type="subcellular location">
    <subcellularLocation>
        <location evidence="1">Membrane</location>
        <topology evidence="1">Multi-pass membrane protein</topology>
    </subcellularLocation>
</comment>
<protein>
    <submittedName>
        <fullName evidence="7">Methylamine utilization protein MauE</fullName>
    </submittedName>
</protein>
<proteinExistence type="predicted"/>
<evidence type="ECO:0000256" key="4">
    <source>
        <dbReference type="ARBA" id="ARBA00023136"/>
    </source>
</evidence>
<comment type="caution">
    <text evidence="7">The sequence shown here is derived from an EMBL/GenBank/DDBJ whole genome shotgun (WGS) entry which is preliminary data.</text>
</comment>
<evidence type="ECO:0000313" key="8">
    <source>
        <dbReference type="Proteomes" id="UP000282674"/>
    </source>
</evidence>